<feature type="region of interest" description="Disordered" evidence="2">
    <location>
        <begin position="1427"/>
        <end position="1497"/>
    </location>
</feature>
<feature type="compositionally biased region" description="Pro residues" evidence="2">
    <location>
        <begin position="1"/>
        <end position="12"/>
    </location>
</feature>
<dbReference type="InterPro" id="IPR001849">
    <property type="entry name" value="PH_domain"/>
</dbReference>
<dbReference type="InterPro" id="IPR024774">
    <property type="entry name" value="PH_dom-Mcp5-type"/>
</dbReference>
<feature type="coiled-coil region" evidence="1">
    <location>
        <begin position="50"/>
        <end position="77"/>
    </location>
</feature>
<dbReference type="Gene3D" id="2.30.29.30">
    <property type="entry name" value="Pleckstrin-homology domain (PH domain)/Phosphotyrosine-binding domain (PTB)"/>
    <property type="match status" value="1"/>
</dbReference>
<feature type="compositionally biased region" description="Polar residues" evidence="2">
    <location>
        <begin position="1214"/>
        <end position="1231"/>
    </location>
</feature>
<feature type="region of interest" description="Disordered" evidence="2">
    <location>
        <begin position="996"/>
        <end position="1298"/>
    </location>
</feature>
<feature type="region of interest" description="Disordered" evidence="2">
    <location>
        <begin position="752"/>
        <end position="785"/>
    </location>
</feature>
<feature type="compositionally biased region" description="Polar residues" evidence="2">
    <location>
        <begin position="1644"/>
        <end position="1653"/>
    </location>
</feature>
<proteinExistence type="predicted"/>
<dbReference type="InterPro" id="IPR011993">
    <property type="entry name" value="PH-like_dom_sf"/>
</dbReference>
<dbReference type="GO" id="GO:0005938">
    <property type="term" value="C:cell cortex"/>
    <property type="evidence" value="ECO:0007669"/>
    <property type="project" value="InterPro"/>
</dbReference>
<dbReference type="CDD" id="cd13365">
    <property type="entry name" value="PH_PLC_plant-like"/>
    <property type="match status" value="1"/>
</dbReference>
<feature type="region of interest" description="Disordered" evidence="2">
    <location>
        <begin position="123"/>
        <end position="156"/>
    </location>
</feature>
<accession>A0A8H4QY41</accession>
<feature type="compositionally biased region" description="Pro residues" evidence="2">
    <location>
        <begin position="586"/>
        <end position="595"/>
    </location>
</feature>
<feature type="compositionally biased region" description="Acidic residues" evidence="2">
    <location>
        <begin position="870"/>
        <end position="885"/>
    </location>
</feature>
<feature type="region of interest" description="Disordered" evidence="2">
    <location>
        <begin position="1"/>
        <end position="26"/>
    </location>
</feature>
<feature type="compositionally biased region" description="Low complexity" evidence="2">
    <location>
        <begin position="442"/>
        <end position="451"/>
    </location>
</feature>
<feature type="region of interest" description="Disordered" evidence="2">
    <location>
        <begin position="797"/>
        <end position="955"/>
    </location>
</feature>
<dbReference type="SUPFAM" id="SSF50729">
    <property type="entry name" value="PH domain-like"/>
    <property type="match status" value="1"/>
</dbReference>
<organism evidence="4 5">
    <name type="scientific">Agrocybe pediades</name>
    <dbReference type="NCBI Taxonomy" id="84607"/>
    <lineage>
        <taxon>Eukaryota</taxon>
        <taxon>Fungi</taxon>
        <taxon>Dikarya</taxon>
        <taxon>Basidiomycota</taxon>
        <taxon>Agaricomycotina</taxon>
        <taxon>Agaricomycetes</taxon>
        <taxon>Agaricomycetidae</taxon>
        <taxon>Agaricales</taxon>
        <taxon>Agaricineae</taxon>
        <taxon>Strophariaceae</taxon>
        <taxon>Agrocybe</taxon>
    </lineage>
</organism>
<feature type="region of interest" description="Disordered" evidence="2">
    <location>
        <begin position="1558"/>
        <end position="1653"/>
    </location>
</feature>
<feature type="compositionally biased region" description="Polar residues" evidence="2">
    <location>
        <begin position="841"/>
        <end position="863"/>
    </location>
</feature>
<gene>
    <name evidence="4" type="ORF">D9613_010135</name>
</gene>
<evidence type="ECO:0000256" key="1">
    <source>
        <dbReference type="SAM" id="Coils"/>
    </source>
</evidence>
<feature type="compositionally biased region" description="Polar residues" evidence="2">
    <location>
        <begin position="927"/>
        <end position="951"/>
    </location>
</feature>
<evidence type="ECO:0000313" key="5">
    <source>
        <dbReference type="Proteomes" id="UP000521872"/>
    </source>
</evidence>
<feature type="compositionally biased region" description="Basic and acidic residues" evidence="2">
    <location>
        <begin position="1586"/>
        <end position="1595"/>
    </location>
</feature>
<feature type="compositionally biased region" description="Polar residues" evidence="2">
    <location>
        <begin position="1427"/>
        <end position="1441"/>
    </location>
</feature>
<dbReference type="Pfam" id="PF12814">
    <property type="entry name" value="Mcp5_PH"/>
    <property type="match status" value="1"/>
</dbReference>
<sequence>MASSPPVLPPMPDFSLPSNDPFSTAGDMKFHLQTLLDNKEKQLQQAGNLGQRVLAQQMELEERIRQLEELEADKGENDHIEDEALERYRELSETILAWDAENAQLSSAFGNSKRFLNGDAHSPAMLSADLPRDEPERTKASSGTSAAQSRRAKNAAHRADDVEFAFEIGSGLLIEVRRLQSLLGERDKAIQDMKEEKDDLEKTVESLRTALRQQSQSADKFKEENWNLEVTLQELRAQHADSQSSVQRLEAECKRLTKALSNSRDSGEQQKNELERLQTTIEEMKNKHETDVAQARKHAAGLLRDKSDLQQTIDTLKADVARASRRLPRYGSPLHPGGLDEQGFLTPAGSEDREDVFGTTGRASTNRRNMDVAALFPPEELGDDFGDTPDASPIKRPFVAPNHPSNEIEALQQRLAHSQRQINTLKGSLNREKQARIRLEQAANAAAAAAASDAGDREDDPSSEFQEEDTAIADNKRGSKKSITPFKVGGRATRGRGRGRGRGGITLIQRLGMAAASPSSDYYDEDDHARRSMDDSPPPPVPSVPSRYSVADEDDEVSQFFGSSHGHGNADEVQGRESLSRSRSPSPTPPSPQEPPSNRTSVDGMDPAFANVLRRIPSNGSSYTRSPLRQAVLGRSARGGTVGRRQRGGVAYKEARPPSIVDAPEVLAAELGDVNSSPTKVGNTSLLSAAEILEEEDDGEEYIRVKKVQKAEFGCQTEVVVEDEKTIILPEPPVVAPEPVVAAAPPPSPVRVEMAVQSEPEPVPEPVLPPKVETSEMSLQTEPEPVAKKAEMGIQHITPEPVLPPPPVMVDSGMGTDPMPEPIAVGKGLPPLIIGERSRKTTLTQSDVSQSSSAGDTTITRTFLAQGPAQEEDGYDEGEETETGADTDYHDARQSIMMSTPTEDFHSVRTMTENDYSDSEDDGESIKASQFTSMHEQSTTSLNRPQTSSSYYPPAPLPTVSYEDVGVSADLYEPPSPVIIEAPKPEVKEISIQTDEWKPPAPVLPPVAAPSPKPTGLYRVGSSNSHQFQFIPPPSPQLSSSTSSNVLSASASAPPVFTAPSPVPTPMSSIFRESSNGGISRRTTTSDRRLSIESLVSSGTGHEDLPSRSRVPSGTTILASMDKSRPPVMSLPPPPKLPPPPNSMLPPNFIPERKVLANLNNDQPPPRPSSPPPAELIQRATTPLGSILSGSGGRYGSRHLGSSLPPSHGGNLKQPPSTSSFRSGGNASTYGHASLPPSKALSSYSVRENERKERSTTSLPSDRSIGSHRSSMSSDHHIYRPVNEPTTPNKSADITPRANGMLSTDPAIIHAITQTMIGEFLYKYTRKTIGKGVGEKRHKRFFWVHPYTKTLYWSSADPGSSNVSESSAKSAYIEGVRSVLDPNPMPPGLYQYSVIISTPQREMKITAPTKDRHDIWLNALKYLLSRPNNPTVQSPQNNTILPETPERRDDRRPPLLSPQSQRSTRSAVAGEPWNTTPRGQRSRSQVSIGGSVGKRSGTPAIEYLRWNAPESPYSPDRSFVDVPHQDPEDLDFELHDDTMSDEGYEGLENVRACCDGRHTVGPSGKHHHHHHHDHPSENQGTITSRRSTDTRHLDVAQDQVRPSSPAWSFRSRTGSTQSHGDGGIFSWGRGEDGKLRFGSRRSTKTSTAPVGQD</sequence>
<keyword evidence="5" id="KW-1185">Reference proteome</keyword>
<dbReference type="GO" id="GO:0005739">
    <property type="term" value="C:mitochondrion"/>
    <property type="evidence" value="ECO:0007669"/>
    <property type="project" value="TreeGrafter"/>
</dbReference>
<feature type="region of interest" description="Disordered" evidence="2">
    <location>
        <begin position="440"/>
        <end position="656"/>
    </location>
</feature>
<feature type="compositionally biased region" description="Basic and acidic residues" evidence="2">
    <location>
        <begin position="568"/>
        <end position="580"/>
    </location>
</feature>
<dbReference type="GO" id="GO:0005543">
    <property type="term" value="F:phospholipid binding"/>
    <property type="evidence" value="ECO:0007669"/>
    <property type="project" value="InterPro"/>
</dbReference>
<evidence type="ECO:0000313" key="4">
    <source>
        <dbReference type="EMBL" id="KAF4618933.1"/>
    </source>
</evidence>
<name>A0A8H4QY41_9AGAR</name>
<feature type="compositionally biased region" description="Basic and acidic residues" evidence="2">
    <location>
        <begin position="130"/>
        <end position="139"/>
    </location>
</feature>
<dbReference type="EMBL" id="JAACJL010000017">
    <property type="protein sequence ID" value="KAF4618933.1"/>
    <property type="molecule type" value="Genomic_DNA"/>
</dbReference>
<feature type="compositionally biased region" description="Polar residues" evidence="2">
    <location>
        <begin position="618"/>
        <end position="627"/>
    </location>
</feature>
<feature type="compositionally biased region" description="Polar residues" evidence="2">
    <location>
        <begin position="1066"/>
        <end position="1078"/>
    </location>
</feature>
<feature type="compositionally biased region" description="Acidic residues" evidence="2">
    <location>
        <begin position="456"/>
        <end position="471"/>
    </location>
</feature>
<feature type="compositionally biased region" description="Polar residues" evidence="2">
    <location>
        <begin position="1473"/>
        <end position="1488"/>
    </location>
</feature>
<dbReference type="SMART" id="SM00233">
    <property type="entry name" value="PH"/>
    <property type="match status" value="1"/>
</dbReference>
<feature type="region of interest" description="Disordered" evidence="2">
    <location>
        <begin position="329"/>
        <end position="363"/>
    </location>
</feature>
<feature type="region of interest" description="Disordered" evidence="2">
    <location>
        <begin position="378"/>
        <end position="402"/>
    </location>
</feature>
<dbReference type="PANTHER" id="PTHR28190">
    <property type="entry name" value="NUCLEAR MIGRATION PROTEIN NUM1"/>
    <property type="match status" value="1"/>
</dbReference>
<dbReference type="Gene3D" id="1.10.287.1490">
    <property type="match status" value="1"/>
</dbReference>
<feature type="domain" description="PH" evidence="3">
    <location>
        <begin position="1314"/>
        <end position="1425"/>
    </location>
</feature>
<feature type="compositionally biased region" description="Polar residues" evidence="2">
    <location>
        <begin position="1600"/>
        <end position="1619"/>
    </location>
</feature>
<dbReference type="GO" id="GO:0015631">
    <property type="term" value="F:tubulin binding"/>
    <property type="evidence" value="ECO:0007669"/>
    <property type="project" value="TreeGrafter"/>
</dbReference>
<dbReference type="PANTHER" id="PTHR28190:SF1">
    <property type="entry name" value="NUCLEAR MIGRATION PROTEIN NUM1"/>
    <property type="match status" value="1"/>
</dbReference>
<evidence type="ECO:0000259" key="3">
    <source>
        <dbReference type="PROSITE" id="PS50003"/>
    </source>
</evidence>
<feature type="compositionally biased region" description="Polar residues" evidence="2">
    <location>
        <begin position="1457"/>
        <end position="1466"/>
    </location>
</feature>
<feature type="coiled-coil region" evidence="1">
    <location>
        <begin position="179"/>
        <end position="326"/>
    </location>
</feature>
<feature type="compositionally biased region" description="Pro residues" evidence="2">
    <location>
        <begin position="1129"/>
        <end position="1144"/>
    </location>
</feature>
<reference evidence="4 5" key="1">
    <citation type="submission" date="2019-12" db="EMBL/GenBank/DDBJ databases">
        <authorList>
            <person name="Floudas D."/>
            <person name="Bentzer J."/>
            <person name="Ahren D."/>
            <person name="Johansson T."/>
            <person name="Persson P."/>
            <person name="Tunlid A."/>
        </authorList>
    </citation>
    <scope>NUCLEOTIDE SEQUENCE [LARGE SCALE GENOMIC DNA]</scope>
    <source>
        <strain evidence="4 5">CBS 102.39</strain>
    </source>
</reference>
<dbReference type="GO" id="GO:0000226">
    <property type="term" value="P:microtubule cytoskeleton organization"/>
    <property type="evidence" value="ECO:0007669"/>
    <property type="project" value="TreeGrafter"/>
</dbReference>
<feature type="compositionally biased region" description="Pro residues" evidence="2">
    <location>
        <begin position="999"/>
        <end position="1013"/>
    </location>
</feature>
<keyword evidence="1" id="KW-0175">Coiled coil</keyword>
<dbReference type="GO" id="GO:0032065">
    <property type="term" value="P:maintenance of protein location in cell cortex"/>
    <property type="evidence" value="ECO:0007669"/>
    <property type="project" value="InterPro"/>
</dbReference>
<dbReference type="InterPro" id="IPR053005">
    <property type="entry name" value="Nuclear_Pos-Cytoskel_Interact"/>
</dbReference>
<feature type="compositionally biased region" description="Pro residues" evidence="2">
    <location>
        <begin position="1163"/>
        <end position="1174"/>
    </location>
</feature>
<comment type="caution">
    <text evidence="4">The sequence shown here is derived from an EMBL/GenBank/DDBJ whole genome shotgun (WGS) entry which is preliminary data.</text>
</comment>
<protein>
    <recommendedName>
        <fullName evidence="3">PH domain-containing protein</fullName>
    </recommendedName>
</protein>
<feature type="compositionally biased region" description="Low complexity" evidence="2">
    <location>
        <begin position="1037"/>
        <end position="1055"/>
    </location>
</feature>
<feature type="compositionally biased region" description="Basic residues" evidence="2">
    <location>
        <begin position="1564"/>
        <end position="1573"/>
    </location>
</feature>
<feature type="compositionally biased region" description="Low complexity" evidence="2">
    <location>
        <begin position="1261"/>
        <end position="1273"/>
    </location>
</feature>
<dbReference type="PROSITE" id="PS50003">
    <property type="entry name" value="PH_DOMAIN"/>
    <property type="match status" value="1"/>
</dbReference>
<dbReference type="Proteomes" id="UP000521872">
    <property type="component" value="Unassembled WGS sequence"/>
</dbReference>
<feature type="compositionally biased region" description="Basic and acidic residues" evidence="2">
    <location>
        <begin position="1444"/>
        <end position="1453"/>
    </location>
</feature>
<evidence type="ECO:0000256" key="2">
    <source>
        <dbReference type="SAM" id="MobiDB-lite"/>
    </source>
</evidence>